<dbReference type="Gene3D" id="3.40.190.290">
    <property type="match status" value="1"/>
</dbReference>
<accession>A0A8H9ID67</accession>
<keyword evidence="2" id="KW-0805">Transcription regulation</keyword>
<evidence type="ECO:0000256" key="4">
    <source>
        <dbReference type="ARBA" id="ARBA00023163"/>
    </source>
</evidence>
<dbReference type="PANTHER" id="PTHR30126">
    <property type="entry name" value="HTH-TYPE TRANSCRIPTIONAL REGULATOR"/>
    <property type="match status" value="1"/>
</dbReference>
<dbReference type="InterPro" id="IPR036390">
    <property type="entry name" value="WH_DNA-bd_sf"/>
</dbReference>
<dbReference type="Gene3D" id="1.10.10.10">
    <property type="entry name" value="Winged helix-like DNA-binding domain superfamily/Winged helix DNA-binding domain"/>
    <property type="match status" value="1"/>
</dbReference>
<evidence type="ECO:0000313" key="7">
    <source>
        <dbReference type="Proteomes" id="UP000622604"/>
    </source>
</evidence>
<reference evidence="6" key="2">
    <citation type="submission" date="2020-09" db="EMBL/GenBank/DDBJ databases">
        <authorList>
            <person name="Sun Q."/>
            <person name="Kim S."/>
        </authorList>
    </citation>
    <scope>NUCLEOTIDE SEQUENCE</scope>
    <source>
        <strain evidence="6">KCTC 32337</strain>
    </source>
</reference>
<reference evidence="6" key="1">
    <citation type="journal article" date="2014" name="Int. J. Syst. Evol. Microbiol.">
        <title>Complete genome sequence of Corynebacterium casei LMG S-19264T (=DSM 44701T), isolated from a smear-ripened cheese.</title>
        <authorList>
            <consortium name="US DOE Joint Genome Institute (JGI-PGF)"/>
            <person name="Walter F."/>
            <person name="Albersmeier A."/>
            <person name="Kalinowski J."/>
            <person name="Ruckert C."/>
        </authorList>
    </citation>
    <scope>NUCLEOTIDE SEQUENCE</scope>
    <source>
        <strain evidence="6">KCTC 32337</strain>
    </source>
</reference>
<dbReference type="GO" id="GO:0003700">
    <property type="term" value="F:DNA-binding transcription factor activity"/>
    <property type="evidence" value="ECO:0007669"/>
    <property type="project" value="InterPro"/>
</dbReference>
<name>A0A8H9ID67_9ALTE</name>
<dbReference type="AlphaFoldDB" id="A0A8H9ID67"/>
<protein>
    <submittedName>
        <fullName evidence="6">LysR family transcriptional regulator</fullName>
    </submittedName>
</protein>
<proteinExistence type="inferred from homology"/>
<evidence type="ECO:0000259" key="5">
    <source>
        <dbReference type="PROSITE" id="PS50931"/>
    </source>
</evidence>
<dbReference type="InterPro" id="IPR036388">
    <property type="entry name" value="WH-like_DNA-bd_sf"/>
</dbReference>
<dbReference type="InterPro" id="IPR000847">
    <property type="entry name" value="LysR_HTH_N"/>
</dbReference>
<gene>
    <name evidence="6" type="ORF">GCM10011274_35650</name>
</gene>
<evidence type="ECO:0000256" key="1">
    <source>
        <dbReference type="ARBA" id="ARBA00009437"/>
    </source>
</evidence>
<comment type="caution">
    <text evidence="6">The sequence shown here is derived from an EMBL/GenBank/DDBJ whole genome shotgun (WGS) entry which is preliminary data.</text>
</comment>
<evidence type="ECO:0000313" key="6">
    <source>
        <dbReference type="EMBL" id="GGZ74168.1"/>
    </source>
</evidence>
<dbReference type="Proteomes" id="UP000622604">
    <property type="component" value="Unassembled WGS sequence"/>
</dbReference>
<dbReference type="CDD" id="cd05466">
    <property type="entry name" value="PBP2_LTTR_substrate"/>
    <property type="match status" value="1"/>
</dbReference>
<dbReference type="PROSITE" id="PS50931">
    <property type="entry name" value="HTH_LYSR"/>
    <property type="match status" value="1"/>
</dbReference>
<evidence type="ECO:0000256" key="3">
    <source>
        <dbReference type="ARBA" id="ARBA00023125"/>
    </source>
</evidence>
<organism evidence="6 7">
    <name type="scientific">Paraglaciecola chathamensis</name>
    <dbReference type="NCBI Taxonomy" id="368405"/>
    <lineage>
        <taxon>Bacteria</taxon>
        <taxon>Pseudomonadati</taxon>
        <taxon>Pseudomonadota</taxon>
        <taxon>Gammaproteobacteria</taxon>
        <taxon>Alteromonadales</taxon>
        <taxon>Alteromonadaceae</taxon>
        <taxon>Paraglaciecola</taxon>
    </lineage>
</organism>
<dbReference type="SUPFAM" id="SSF46785">
    <property type="entry name" value="Winged helix' DNA-binding domain"/>
    <property type="match status" value="1"/>
</dbReference>
<dbReference type="EMBL" id="BMZC01000011">
    <property type="protein sequence ID" value="GGZ74168.1"/>
    <property type="molecule type" value="Genomic_DNA"/>
</dbReference>
<feature type="domain" description="HTH lysR-type" evidence="5">
    <location>
        <begin position="1"/>
        <end position="58"/>
    </location>
</feature>
<comment type="similarity">
    <text evidence="1">Belongs to the LysR transcriptional regulatory family.</text>
</comment>
<dbReference type="PANTHER" id="PTHR30126:SF22">
    <property type="entry name" value="HTH-TYPE TRANSCRIPTIONAL REGULATOR YHAJ-RELATED"/>
    <property type="match status" value="1"/>
</dbReference>
<dbReference type="GO" id="GO:0000976">
    <property type="term" value="F:transcription cis-regulatory region binding"/>
    <property type="evidence" value="ECO:0007669"/>
    <property type="project" value="TreeGrafter"/>
</dbReference>
<dbReference type="RefSeq" id="WP_191866791.1">
    <property type="nucleotide sequence ID" value="NZ_BMZC01000011.1"/>
</dbReference>
<keyword evidence="3" id="KW-0238">DNA-binding</keyword>
<dbReference type="SUPFAM" id="SSF53850">
    <property type="entry name" value="Periplasmic binding protein-like II"/>
    <property type="match status" value="1"/>
</dbReference>
<dbReference type="Pfam" id="PF03466">
    <property type="entry name" value="LysR_substrate"/>
    <property type="match status" value="1"/>
</dbReference>
<dbReference type="InterPro" id="IPR005119">
    <property type="entry name" value="LysR_subst-bd"/>
</dbReference>
<sequence>MTLEQLKAFSAVVKYGSVRAASSEIYKSAPSISAAIKALEFHIGLPLFSREGYRLNLTKDGVEFHAKVKQILRVVNELDGFSRRKGKLGKQSITMAIDASVPQVNLVNIIAQVSEMFPDTQLNITTEYHGNALQKVLAGNADLALTPLWGSTDETIEAKHIASVPIFPVALANSRIANLPKPIKMLDILDETQIVLGTLAGFKGHSCGFKIAGAKSLSVTDMNTKRSLILSGLGWGELPQHLVAEQLAEGSVVTLNIENHGGLSLEQYLVRCRKGEHSNIASGVWKCVNVPEQKMARSAQAPELIECR</sequence>
<evidence type="ECO:0000256" key="2">
    <source>
        <dbReference type="ARBA" id="ARBA00023015"/>
    </source>
</evidence>
<keyword evidence="4" id="KW-0804">Transcription</keyword>
<dbReference type="Pfam" id="PF00126">
    <property type="entry name" value="HTH_1"/>
    <property type="match status" value="1"/>
</dbReference>